<feature type="region of interest" description="Disordered" evidence="1">
    <location>
        <begin position="14"/>
        <end position="43"/>
    </location>
</feature>
<gene>
    <name evidence="3" type="ORF">RE6C_01910</name>
</gene>
<proteinExistence type="predicted"/>
<keyword evidence="2" id="KW-1133">Transmembrane helix</keyword>
<keyword evidence="2" id="KW-0472">Membrane</keyword>
<dbReference type="EMBL" id="ANMO01000097">
    <property type="protein sequence ID" value="EMB17372.1"/>
    <property type="molecule type" value="Genomic_DNA"/>
</dbReference>
<dbReference type="PATRIC" id="fig|1263867.3.peg.2026"/>
<accession>M2AXD0</accession>
<feature type="transmembrane region" description="Helical" evidence="2">
    <location>
        <begin position="48"/>
        <end position="66"/>
    </location>
</feature>
<keyword evidence="2" id="KW-0812">Transmembrane</keyword>
<evidence type="ECO:0000256" key="1">
    <source>
        <dbReference type="SAM" id="MobiDB-lite"/>
    </source>
</evidence>
<dbReference type="AlphaFoldDB" id="M2AXD0"/>
<protein>
    <submittedName>
        <fullName evidence="3">Transposase</fullName>
    </submittedName>
</protein>
<comment type="caution">
    <text evidence="3">The sequence shown here is derived from an EMBL/GenBank/DDBJ whole genome shotgun (WGS) entry which is preliminary data.</text>
</comment>
<reference evidence="3" key="2">
    <citation type="journal article" date="2013" name="Mar. Genomics">
        <title>Expression of sulfatases in Rhodopirellula baltica and the diversity of sulfatases in the genus Rhodopirellula.</title>
        <authorList>
            <person name="Wegner C.E."/>
            <person name="Richter-Heitmann T."/>
            <person name="Klindworth A."/>
            <person name="Klockow C."/>
            <person name="Richter M."/>
            <person name="Achstetter T."/>
            <person name="Glockner F.O."/>
            <person name="Harder J."/>
        </authorList>
    </citation>
    <scope>NUCLEOTIDE SEQUENCE [LARGE SCALE GENOMIC DNA]</scope>
    <source>
        <strain evidence="3">6C</strain>
    </source>
</reference>
<evidence type="ECO:0000313" key="3">
    <source>
        <dbReference type="EMBL" id="EMB17372.1"/>
    </source>
</evidence>
<name>M2AXD0_9BACT</name>
<evidence type="ECO:0000313" key="4">
    <source>
        <dbReference type="Proteomes" id="UP000011529"/>
    </source>
</evidence>
<reference evidence="3" key="1">
    <citation type="submission" date="2012-11" db="EMBL/GenBank/DDBJ databases">
        <title>Permanent draft genomes of Rhodopirellula europaea strain SH398 and 6C.</title>
        <authorList>
            <person name="Richter M."/>
            <person name="Richter-Heitmann T."/>
            <person name="Frank C."/>
            <person name="Harder J."/>
            <person name="Glockner F.O."/>
        </authorList>
    </citation>
    <scope>NUCLEOTIDE SEQUENCE</scope>
    <source>
        <strain evidence="3">6C</strain>
    </source>
</reference>
<sequence>MNCQRCTRALIAERRNGAQSGQRVKASERSESRRDVGGKNTKDRKRNIAVGTFGLLLAALVTIDSVDDA</sequence>
<feature type="compositionally biased region" description="Basic and acidic residues" evidence="1">
    <location>
        <begin position="25"/>
        <end position="41"/>
    </location>
</feature>
<dbReference type="Proteomes" id="UP000011529">
    <property type="component" value="Unassembled WGS sequence"/>
</dbReference>
<evidence type="ECO:0000256" key="2">
    <source>
        <dbReference type="SAM" id="Phobius"/>
    </source>
</evidence>
<keyword evidence="4" id="KW-1185">Reference proteome</keyword>
<organism evidence="3 4">
    <name type="scientific">Rhodopirellula europaea 6C</name>
    <dbReference type="NCBI Taxonomy" id="1263867"/>
    <lineage>
        <taxon>Bacteria</taxon>
        <taxon>Pseudomonadati</taxon>
        <taxon>Planctomycetota</taxon>
        <taxon>Planctomycetia</taxon>
        <taxon>Pirellulales</taxon>
        <taxon>Pirellulaceae</taxon>
        <taxon>Rhodopirellula</taxon>
    </lineage>
</organism>